<reference evidence="1" key="2">
    <citation type="submission" date="2020-11" db="EMBL/GenBank/DDBJ databases">
        <authorList>
            <person name="McCartney M.A."/>
            <person name="Auch B."/>
            <person name="Kono T."/>
            <person name="Mallez S."/>
            <person name="Becker A."/>
            <person name="Gohl D.M."/>
            <person name="Silverstein K.A.T."/>
            <person name="Koren S."/>
            <person name="Bechman K.B."/>
            <person name="Herman A."/>
            <person name="Abrahante J.E."/>
            <person name="Garbe J."/>
        </authorList>
    </citation>
    <scope>NUCLEOTIDE SEQUENCE</scope>
    <source>
        <strain evidence="1">Duluth1</strain>
        <tissue evidence="1">Whole animal</tissue>
    </source>
</reference>
<dbReference type="Proteomes" id="UP000828390">
    <property type="component" value="Unassembled WGS sequence"/>
</dbReference>
<gene>
    <name evidence="1" type="ORF">DPMN_044472</name>
</gene>
<accession>A0A9D4HYS1</accession>
<protein>
    <submittedName>
        <fullName evidence="1">Uncharacterized protein</fullName>
    </submittedName>
</protein>
<sequence>MHIQCQSHITTLGRKSLSIHEVTIFELIKDIIETNLLTKLHKDWTINKSPRVNKANVDIAQQTTDKRRSQKLNMSTLCSENCPPPSSHVIQLTGTIFEINCHIKEKNVLSKFHENWAKNVTYCVHMFSLYTYREKCPAQWRQVFSPISTIFELILDIN</sequence>
<proteinExistence type="predicted"/>
<comment type="caution">
    <text evidence="1">The sequence shown here is derived from an EMBL/GenBank/DDBJ whole genome shotgun (WGS) entry which is preliminary data.</text>
</comment>
<dbReference type="AlphaFoldDB" id="A0A9D4HYS1"/>
<evidence type="ECO:0000313" key="1">
    <source>
        <dbReference type="EMBL" id="KAH3737874.1"/>
    </source>
</evidence>
<evidence type="ECO:0000313" key="2">
    <source>
        <dbReference type="Proteomes" id="UP000828390"/>
    </source>
</evidence>
<organism evidence="1 2">
    <name type="scientific">Dreissena polymorpha</name>
    <name type="common">Zebra mussel</name>
    <name type="synonym">Mytilus polymorpha</name>
    <dbReference type="NCBI Taxonomy" id="45954"/>
    <lineage>
        <taxon>Eukaryota</taxon>
        <taxon>Metazoa</taxon>
        <taxon>Spiralia</taxon>
        <taxon>Lophotrochozoa</taxon>
        <taxon>Mollusca</taxon>
        <taxon>Bivalvia</taxon>
        <taxon>Autobranchia</taxon>
        <taxon>Heteroconchia</taxon>
        <taxon>Euheterodonta</taxon>
        <taxon>Imparidentia</taxon>
        <taxon>Neoheterodontei</taxon>
        <taxon>Myida</taxon>
        <taxon>Dreissenoidea</taxon>
        <taxon>Dreissenidae</taxon>
        <taxon>Dreissena</taxon>
    </lineage>
</organism>
<name>A0A9D4HYS1_DREPO</name>
<keyword evidence="2" id="KW-1185">Reference proteome</keyword>
<dbReference type="EMBL" id="JAIWYP010000011">
    <property type="protein sequence ID" value="KAH3737874.1"/>
    <property type="molecule type" value="Genomic_DNA"/>
</dbReference>
<reference evidence="1" key="1">
    <citation type="journal article" date="2019" name="bioRxiv">
        <title>The Genome of the Zebra Mussel, Dreissena polymorpha: A Resource for Invasive Species Research.</title>
        <authorList>
            <person name="McCartney M.A."/>
            <person name="Auch B."/>
            <person name="Kono T."/>
            <person name="Mallez S."/>
            <person name="Zhang Y."/>
            <person name="Obille A."/>
            <person name="Becker A."/>
            <person name="Abrahante J.E."/>
            <person name="Garbe J."/>
            <person name="Badalamenti J.P."/>
            <person name="Herman A."/>
            <person name="Mangelson H."/>
            <person name="Liachko I."/>
            <person name="Sullivan S."/>
            <person name="Sone E.D."/>
            <person name="Koren S."/>
            <person name="Silverstein K.A.T."/>
            <person name="Beckman K.B."/>
            <person name="Gohl D.M."/>
        </authorList>
    </citation>
    <scope>NUCLEOTIDE SEQUENCE</scope>
    <source>
        <strain evidence="1">Duluth1</strain>
        <tissue evidence="1">Whole animal</tissue>
    </source>
</reference>